<protein>
    <submittedName>
        <fullName evidence="2">Uncharacterized protein</fullName>
    </submittedName>
</protein>
<dbReference type="PATRIC" id="fig|1006551.4.peg.1340"/>
<organism evidence="2 3">
    <name type="scientific">Klebsiella michiganensis (strain ATCC 8724 / DSM 4798 / JCM 20051 / NBRC 3318 / NRRL B-199 / KCTC 1686 / BUCSAV 143 / CCM 1901)</name>
    <dbReference type="NCBI Taxonomy" id="1006551"/>
    <lineage>
        <taxon>Bacteria</taxon>
        <taxon>Pseudomonadati</taxon>
        <taxon>Pseudomonadota</taxon>
        <taxon>Gammaproteobacteria</taxon>
        <taxon>Enterobacterales</taxon>
        <taxon>Enterobacteriaceae</taxon>
        <taxon>Klebsiella/Raoultella group</taxon>
        <taxon>Klebsiella</taxon>
    </lineage>
</organism>
<reference evidence="2 3" key="1">
    <citation type="journal article" date="2012" name="J. Bacteriol.">
        <title>Complete genome sequence of Klebsiella oxytoca KCTC 1686, used in production of 2,3-butanediol.</title>
        <authorList>
            <person name="Shin S.H."/>
            <person name="Kim S."/>
            <person name="Kim J.Y."/>
            <person name="Lee S."/>
            <person name="Um Y."/>
            <person name="Oh M.K."/>
            <person name="Kim Y.R."/>
            <person name="Lee J."/>
            <person name="Yang K.S."/>
        </authorList>
    </citation>
    <scope>NUCLEOTIDE SEQUENCE [LARGE SCALE GENOMIC DNA]</scope>
    <source>
        <strain evidence="3">ATCC 8724 / DSM 4798 / JCM 20051 / NBRC 3318 / NRRL B-199 / KCTC 1686</strain>
    </source>
</reference>
<evidence type="ECO:0000313" key="2">
    <source>
        <dbReference type="EMBL" id="AEX03068.1"/>
    </source>
</evidence>
<keyword evidence="1" id="KW-1133">Transmembrane helix</keyword>
<dbReference type="KEGG" id="kox:KOX_06690"/>
<gene>
    <name evidence="2" type="ordered locus">KOX_06690</name>
</gene>
<accession>A0A0H3H3X0</accession>
<dbReference type="Proteomes" id="UP000007843">
    <property type="component" value="Chromosome"/>
</dbReference>
<evidence type="ECO:0000313" key="3">
    <source>
        <dbReference type="Proteomes" id="UP000007843"/>
    </source>
</evidence>
<keyword evidence="1" id="KW-0812">Transmembrane</keyword>
<feature type="transmembrane region" description="Helical" evidence="1">
    <location>
        <begin position="6"/>
        <end position="25"/>
    </location>
</feature>
<evidence type="ECO:0000256" key="1">
    <source>
        <dbReference type="SAM" id="Phobius"/>
    </source>
</evidence>
<name>A0A0H3H3X0_KLEM8</name>
<dbReference type="AlphaFoldDB" id="A0A0H3H3X0"/>
<dbReference type="EMBL" id="CP003218">
    <property type="protein sequence ID" value="AEX03068.1"/>
    <property type="molecule type" value="Genomic_DNA"/>
</dbReference>
<proteinExistence type="predicted"/>
<dbReference type="HOGENOM" id="CLU_3365400_0_0_6"/>
<keyword evidence="1" id="KW-0472">Membrane</keyword>
<sequence length="35" mass="4066">MAFLFITSQLMNIKTVFYFMTFLYLPAKKTAKAEG</sequence>